<keyword evidence="3" id="KW-1185">Reference proteome</keyword>
<evidence type="ECO:0000313" key="2">
    <source>
        <dbReference type="EMBL" id="KAJ6444319.1"/>
    </source>
</evidence>
<sequence length="291" mass="31845">MPTYLCHGFRWHRREIRIFVILNDIDDAAPDWIVGRTSSASLLAQFANNFDFLPKEPLAVPELVREPAGTPHRDDDLSVPPSRVAPSEDDVLANDWSPVKLLEEYDLEETQSASRPYAFVADHVVRIDLSVNVGDEMARYEAATAAAAAGATKDHAGGWFEQLRDKLQVGERIGWHIVVCADEERIAPDDGSSDYDGSDDDDGAVTPTRRLDLPMRPAADAPPSPNSRALAAAGAKPKPAAKGKERQQQGGAAQQPDFLRDDPVKTSPQPGLRHKLSTKGLRRLFSKKDGP</sequence>
<evidence type="ECO:0000313" key="3">
    <source>
        <dbReference type="Proteomes" id="UP001163105"/>
    </source>
</evidence>
<feature type="region of interest" description="Disordered" evidence="1">
    <location>
        <begin position="187"/>
        <end position="291"/>
    </location>
</feature>
<gene>
    <name evidence="2" type="ORF">O9K51_02713</name>
</gene>
<evidence type="ECO:0000256" key="1">
    <source>
        <dbReference type="SAM" id="MobiDB-lite"/>
    </source>
</evidence>
<feature type="compositionally biased region" description="Basic residues" evidence="1">
    <location>
        <begin position="272"/>
        <end position="285"/>
    </location>
</feature>
<feature type="compositionally biased region" description="Low complexity" evidence="1">
    <location>
        <begin position="231"/>
        <end position="240"/>
    </location>
</feature>
<dbReference type="Proteomes" id="UP001163105">
    <property type="component" value="Unassembled WGS sequence"/>
</dbReference>
<organism evidence="2 3">
    <name type="scientific">Purpureocillium lavendulum</name>
    <dbReference type="NCBI Taxonomy" id="1247861"/>
    <lineage>
        <taxon>Eukaryota</taxon>
        <taxon>Fungi</taxon>
        <taxon>Dikarya</taxon>
        <taxon>Ascomycota</taxon>
        <taxon>Pezizomycotina</taxon>
        <taxon>Sordariomycetes</taxon>
        <taxon>Hypocreomycetidae</taxon>
        <taxon>Hypocreales</taxon>
        <taxon>Ophiocordycipitaceae</taxon>
        <taxon>Purpureocillium</taxon>
    </lineage>
</organism>
<accession>A0AB34FZJ3</accession>
<proteinExistence type="predicted"/>
<feature type="compositionally biased region" description="Acidic residues" evidence="1">
    <location>
        <begin position="191"/>
        <end position="203"/>
    </location>
</feature>
<protein>
    <submittedName>
        <fullName evidence="2">AorFlbE-like protein</fullName>
    </submittedName>
</protein>
<comment type="caution">
    <text evidence="2">The sequence shown here is derived from an EMBL/GenBank/DDBJ whole genome shotgun (WGS) entry which is preliminary data.</text>
</comment>
<dbReference type="EMBL" id="JAQHRD010000002">
    <property type="protein sequence ID" value="KAJ6444319.1"/>
    <property type="molecule type" value="Genomic_DNA"/>
</dbReference>
<dbReference type="AlphaFoldDB" id="A0AB34FZJ3"/>
<reference evidence="2" key="1">
    <citation type="submission" date="2023-01" db="EMBL/GenBank/DDBJ databases">
        <title>The growth and conidiation of Purpureocillium lavendulum are regulated by nitrogen source and histone H3K14 acetylation.</title>
        <authorList>
            <person name="Tang P."/>
            <person name="Han J."/>
            <person name="Zhang C."/>
            <person name="Tang P."/>
            <person name="Qi F."/>
            <person name="Zhang K."/>
            <person name="Liang L."/>
        </authorList>
    </citation>
    <scope>NUCLEOTIDE SEQUENCE</scope>
    <source>
        <strain evidence="2">YMF1.00683</strain>
    </source>
</reference>
<name>A0AB34FZJ3_9HYPO</name>